<name>A0A9P5ZYF8_PLEER</name>
<sequence>MDAFYNKTKAGFPLMQQKSVWQKTTERFGLSIRREDTNGISKLTQCNEEMGETEEAMVGIQGIICSINLSPFKTGSSQYTLGNNTDPGNRQAVSLAVVDINTEIDPRRSLLKVGNLVELQVSLMCIPIRGSFTVKLILWSKVLLNSKLTTKAMTARTLLSPAPVLVLKHLKRCNPYAGNLGTCKSHFTAHHARINVNIDDDEGASLVEGTSTDTGATSKGFEAEDKVTFMEE</sequence>
<protein>
    <submittedName>
        <fullName evidence="1">Uncharacterized protein</fullName>
    </submittedName>
</protein>
<organism evidence="1 2">
    <name type="scientific">Pleurotus eryngii</name>
    <name type="common">Boletus of the steppes</name>
    <dbReference type="NCBI Taxonomy" id="5323"/>
    <lineage>
        <taxon>Eukaryota</taxon>
        <taxon>Fungi</taxon>
        <taxon>Dikarya</taxon>
        <taxon>Basidiomycota</taxon>
        <taxon>Agaricomycotina</taxon>
        <taxon>Agaricomycetes</taxon>
        <taxon>Agaricomycetidae</taxon>
        <taxon>Agaricales</taxon>
        <taxon>Pleurotineae</taxon>
        <taxon>Pleurotaceae</taxon>
        <taxon>Pleurotus</taxon>
    </lineage>
</organism>
<evidence type="ECO:0000313" key="2">
    <source>
        <dbReference type="Proteomes" id="UP000807025"/>
    </source>
</evidence>
<dbReference type="EMBL" id="MU154557">
    <property type="protein sequence ID" value="KAF9495971.1"/>
    <property type="molecule type" value="Genomic_DNA"/>
</dbReference>
<gene>
    <name evidence="1" type="ORF">BDN71DRAFT_1430638</name>
</gene>
<dbReference type="OrthoDB" id="3269456at2759"/>
<accession>A0A9P5ZYF8</accession>
<proteinExistence type="predicted"/>
<dbReference type="AlphaFoldDB" id="A0A9P5ZYF8"/>
<dbReference type="Proteomes" id="UP000807025">
    <property type="component" value="Unassembled WGS sequence"/>
</dbReference>
<keyword evidence="2" id="KW-1185">Reference proteome</keyword>
<reference evidence="1" key="1">
    <citation type="submission" date="2020-11" db="EMBL/GenBank/DDBJ databases">
        <authorList>
            <consortium name="DOE Joint Genome Institute"/>
            <person name="Ahrendt S."/>
            <person name="Riley R."/>
            <person name="Andreopoulos W."/>
            <person name="Labutti K."/>
            <person name="Pangilinan J."/>
            <person name="Ruiz-Duenas F.J."/>
            <person name="Barrasa J.M."/>
            <person name="Sanchez-Garcia M."/>
            <person name="Camarero S."/>
            <person name="Miyauchi S."/>
            <person name="Serrano A."/>
            <person name="Linde D."/>
            <person name="Babiker R."/>
            <person name="Drula E."/>
            <person name="Ayuso-Fernandez I."/>
            <person name="Pacheco R."/>
            <person name="Padilla G."/>
            <person name="Ferreira P."/>
            <person name="Barriuso J."/>
            <person name="Kellner H."/>
            <person name="Castanera R."/>
            <person name="Alfaro M."/>
            <person name="Ramirez L."/>
            <person name="Pisabarro A.G."/>
            <person name="Kuo A."/>
            <person name="Tritt A."/>
            <person name="Lipzen A."/>
            <person name="He G."/>
            <person name="Yan M."/>
            <person name="Ng V."/>
            <person name="Cullen D."/>
            <person name="Martin F."/>
            <person name="Rosso M.-N."/>
            <person name="Henrissat B."/>
            <person name="Hibbett D."/>
            <person name="Martinez A.T."/>
            <person name="Grigoriev I.V."/>
        </authorList>
    </citation>
    <scope>NUCLEOTIDE SEQUENCE</scope>
    <source>
        <strain evidence="1">ATCC 90797</strain>
    </source>
</reference>
<evidence type="ECO:0000313" key="1">
    <source>
        <dbReference type="EMBL" id="KAF9495971.1"/>
    </source>
</evidence>
<comment type="caution">
    <text evidence="1">The sequence shown here is derived from an EMBL/GenBank/DDBJ whole genome shotgun (WGS) entry which is preliminary data.</text>
</comment>